<accession>A0A4Y2GA75</accession>
<dbReference type="OrthoDB" id="6432695at2759"/>
<organism evidence="1 2">
    <name type="scientific">Araneus ventricosus</name>
    <name type="common">Orbweaver spider</name>
    <name type="synonym">Epeira ventricosa</name>
    <dbReference type="NCBI Taxonomy" id="182803"/>
    <lineage>
        <taxon>Eukaryota</taxon>
        <taxon>Metazoa</taxon>
        <taxon>Ecdysozoa</taxon>
        <taxon>Arthropoda</taxon>
        <taxon>Chelicerata</taxon>
        <taxon>Arachnida</taxon>
        <taxon>Araneae</taxon>
        <taxon>Araneomorphae</taxon>
        <taxon>Entelegynae</taxon>
        <taxon>Araneoidea</taxon>
        <taxon>Araneidae</taxon>
        <taxon>Araneus</taxon>
    </lineage>
</organism>
<protein>
    <recommendedName>
        <fullName evidence="3">Mariner Mos1 transposase</fullName>
    </recommendedName>
</protein>
<evidence type="ECO:0000313" key="1">
    <source>
        <dbReference type="EMBL" id="GBM49686.1"/>
    </source>
</evidence>
<dbReference type="Gene3D" id="3.30.420.10">
    <property type="entry name" value="Ribonuclease H-like superfamily/Ribonuclease H"/>
    <property type="match status" value="1"/>
</dbReference>
<dbReference type="GO" id="GO:0003676">
    <property type="term" value="F:nucleic acid binding"/>
    <property type="evidence" value="ECO:0007669"/>
    <property type="project" value="InterPro"/>
</dbReference>
<name>A0A4Y2GA75_ARAVE</name>
<evidence type="ECO:0000313" key="2">
    <source>
        <dbReference type="Proteomes" id="UP000499080"/>
    </source>
</evidence>
<dbReference type="PANTHER" id="PTHR46060">
    <property type="entry name" value="MARINER MOS1 TRANSPOSASE-LIKE PROTEIN"/>
    <property type="match status" value="1"/>
</dbReference>
<dbReference type="Proteomes" id="UP000499080">
    <property type="component" value="Unassembled WGS sequence"/>
</dbReference>
<dbReference type="AlphaFoldDB" id="A0A4Y2GA75"/>
<sequence>MPFREERRKQFQANRRLRLRELHKTIPGMSMTTLHECVTVTLGYHKLCASWVSKMLTEEHKKKRMGFALDFLTRYAKTGDEFLNHIVTGDEMWVYHPTPESKQTAQAVVRCQSPENQEIQNFNF</sequence>
<dbReference type="InterPro" id="IPR052709">
    <property type="entry name" value="Transposase-MT_Hybrid"/>
</dbReference>
<evidence type="ECO:0008006" key="3">
    <source>
        <dbReference type="Google" id="ProtNLM"/>
    </source>
</evidence>
<dbReference type="PANTHER" id="PTHR46060:SF1">
    <property type="entry name" value="MARINER MOS1 TRANSPOSASE-LIKE PROTEIN"/>
    <property type="match status" value="1"/>
</dbReference>
<dbReference type="InterPro" id="IPR036397">
    <property type="entry name" value="RNaseH_sf"/>
</dbReference>
<proteinExistence type="predicted"/>
<dbReference type="EMBL" id="BGPR01001268">
    <property type="protein sequence ID" value="GBM49686.1"/>
    <property type="molecule type" value="Genomic_DNA"/>
</dbReference>
<reference evidence="1 2" key="1">
    <citation type="journal article" date="2019" name="Sci. Rep.">
        <title>Orb-weaving spider Araneus ventricosus genome elucidates the spidroin gene catalogue.</title>
        <authorList>
            <person name="Kono N."/>
            <person name="Nakamura H."/>
            <person name="Ohtoshi R."/>
            <person name="Moran D.A.P."/>
            <person name="Shinohara A."/>
            <person name="Yoshida Y."/>
            <person name="Fujiwara M."/>
            <person name="Mori M."/>
            <person name="Tomita M."/>
            <person name="Arakawa K."/>
        </authorList>
    </citation>
    <scope>NUCLEOTIDE SEQUENCE [LARGE SCALE GENOMIC DNA]</scope>
</reference>
<keyword evidence="2" id="KW-1185">Reference proteome</keyword>
<comment type="caution">
    <text evidence="1">The sequence shown here is derived from an EMBL/GenBank/DDBJ whole genome shotgun (WGS) entry which is preliminary data.</text>
</comment>
<gene>
    <name evidence="1" type="ORF">AVEN_274346_1</name>
</gene>